<proteinExistence type="predicted"/>
<evidence type="ECO:0000256" key="1">
    <source>
        <dbReference type="SAM" id="MobiDB-lite"/>
    </source>
</evidence>
<sequence>MHVGAQGIGAGPLVFPPQAQPEQRHGPEIPAFAGMTR</sequence>
<gene>
    <name evidence="2" type="ORF">MPLG2_1694</name>
</gene>
<evidence type="ECO:0000313" key="3">
    <source>
        <dbReference type="Proteomes" id="UP000238164"/>
    </source>
</evidence>
<accession>A0A2N9JGK9</accession>
<reference evidence="2 3" key="1">
    <citation type="submission" date="2018-02" db="EMBL/GenBank/DDBJ databases">
        <authorList>
            <person name="Cohen D.B."/>
            <person name="Kent A.D."/>
        </authorList>
    </citation>
    <scope>NUCLEOTIDE SEQUENCE [LARGE SCALE GENOMIC DNA]</scope>
    <source>
        <strain evidence="2">1</strain>
    </source>
</reference>
<protein>
    <submittedName>
        <fullName evidence="2">Uncharacterized protein</fullName>
    </submittedName>
</protein>
<dbReference type="KEGG" id="mgg:MPLG2_1694"/>
<organism evidence="2 3">
    <name type="scientific">Micropruina glycogenica</name>
    <dbReference type="NCBI Taxonomy" id="75385"/>
    <lineage>
        <taxon>Bacteria</taxon>
        <taxon>Bacillati</taxon>
        <taxon>Actinomycetota</taxon>
        <taxon>Actinomycetes</taxon>
        <taxon>Propionibacteriales</taxon>
        <taxon>Nocardioidaceae</taxon>
        <taxon>Micropruina</taxon>
    </lineage>
</organism>
<name>A0A2N9JGK9_9ACTN</name>
<feature type="compositionally biased region" description="Gly residues" evidence="1">
    <location>
        <begin position="1"/>
        <end position="10"/>
    </location>
</feature>
<dbReference type="AlphaFoldDB" id="A0A2N9JGK9"/>
<dbReference type="Proteomes" id="UP000238164">
    <property type="component" value="Chromosome 1"/>
</dbReference>
<evidence type="ECO:0000313" key="2">
    <source>
        <dbReference type="EMBL" id="SPD86730.1"/>
    </source>
</evidence>
<keyword evidence="3" id="KW-1185">Reference proteome</keyword>
<feature type="region of interest" description="Disordered" evidence="1">
    <location>
        <begin position="1"/>
        <end position="37"/>
    </location>
</feature>
<dbReference type="EMBL" id="LT985188">
    <property type="protein sequence ID" value="SPD86730.1"/>
    <property type="molecule type" value="Genomic_DNA"/>
</dbReference>